<name>A6JLB0_RAT</name>
<gene>
    <name evidence="1" type="ORF">rCG_58769</name>
</gene>
<reference evidence="2" key="1">
    <citation type="submission" date="2005-09" db="EMBL/GenBank/DDBJ databases">
        <authorList>
            <person name="Mural R.J."/>
            <person name="Li P.W."/>
            <person name="Adams M.D."/>
            <person name="Amanatides P.G."/>
            <person name="Baden-Tillson H."/>
            <person name="Barnstead M."/>
            <person name="Chin S.H."/>
            <person name="Dew I."/>
            <person name="Evans C.A."/>
            <person name="Ferriera S."/>
            <person name="Flanigan M."/>
            <person name="Fosler C."/>
            <person name="Glodek A."/>
            <person name="Gu Z."/>
            <person name="Holt R.A."/>
            <person name="Jennings D."/>
            <person name="Kraft C.L."/>
            <person name="Lu F."/>
            <person name="Nguyen T."/>
            <person name="Nusskern D.R."/>
            <person name="Pfannkoch C.M."/>
            <person name="Sitter C."/>
            <person name="Sutton G.G."/>
            <person name="Venter J.C."/>
            <person name="Wang Z."/>
            <person name="Woodage T."/>
            <person name="Zheng X.H."/>
            <person name="Zhong F."/>
        </authorList>
    </citation>
    <scope>NUCLEOTIDE SEQUENCE [LARGE SCALE GENOMIC DNA]</scope>
    <source>
        <strain>BN</strain>
        <strain evidence="2">Sprague-Dawley</strain>
    </source>
</reference>
<feature type="non-terminal residue" evidence="1">
    <location>
        <position position="15"/>
    </location>
</feature>
<accession>A6JLB0</accession>
<proteinExistence type="predicted"/>
<evidence type="ECO:0000313" key="1">
    <source>
        <dbReference type="EMBL" id="EDM10675.1"/>
    </source>
</evidence>
<dbReference type="Proteomes" id="UP000234681">
    <property type="component" value="Chromosome 11"/>
</dbReference>
<evidence type="ECO:0000313" key="2">
    <source>
        <dbReference type="Proteomes" id="UP000234681"/>
    </source>
</evidence>
<dbReference type="EMBL" id="CH473989">
    <property type="protein sequence ID" value="EDM10675.1"/>
    <property type="molecule type" value="Genomic_DNA"/>
</dbReference>
<organism evidence="1 2">
    <name type="scientific">Rattus norvegicus</name>
    <name type="common">Rat</name>
    <dbReference type="NCBI Taxonomy" id="10116"/>
    <lineage>
        <taxon>Eukaryota</taxon>
        <taxon>Metazoa</taxon>
        <taxon>Chordata</taxon>
        <taxon>Craniata</taxon>
        <taxon>Vertebrata</taxon>
        <taxon>Euteleostomi</taxon>
        <taxon>Mammalia</taxon>
        <taxon>Eutheria</taxon>
        <taxon>Euarchontoglires</taxon>
        <taxon>Glires</taxon>
        <taxon>Rodentia</taxon>
        <taxon>Myomorpha</taxon>
        <taxon>Muroidea</taxon>
        <taxon>Muridae</taxon>
        <taxon>Murinae</taxon>
        <taxon>Rattus</taxon>
    </lineage>
</organism>
<protein>
    <submittedName>
        <fullName evidence="1">RCG58769</fullName>
    </submittedName>
</protein>
<sequence length="15" mass="1681">MCGYYGNYYGGRGYG</sequence>